<dbReference type="PANTHER" id="PTHR43731">
    <property type="entry name" value="RHOMBOID PROTEASE"/>
    <property type="match status" value="1"/>
</dbReference>
<dbReference type="InterPro" id="IPR035952">
    <property type="entry name" value="Rhomboid-like_sf"/>
</dbReference>
<keyword evidence="3 5" id="KW-1133">Transmembrane helix</keyword>
<name>A0A3B0TVP9_9ZZZZ</name>
<dbReference type="InterPro" id="IPR022764">
    <property type="entry name" value="Peptidase_S54_rhomboid_dom"/>
</dbReference>
<proteinExistence type="predicted"/>
<feature type="transmembrane region" description="Helical" evidence="5">
    <location>
        <begin position="12"/>
        <end position="30"/>
    </location>
</feature>
<dbReference type="Gene3D" id="1.20.1540.10">
    <property type="entry name" value="Rhomboid-like"/>
    <property type="match status" value="1"/>
</dbReference>
<accession>A0A3B0TVP9</accession>
<sequence length="248" mass="28578">MYENHYFKFSNSVVVAPLLAVLLIWTVFLVEIRFGVNLNQYGVYPKTLSGLKGVVFSPFIHGSVEHLYNNTIPLAVLLTALFYFYRSVALRVLILGVLLSGLFTWAIGRPSYHIGASSVIYVLVSFIFFKGVFTKYYRLVALSLIVVFIYGSMLWYIFPVKDGISWEGHLGGFLTGFALAFFMKTKMPSSKKFDWEHEGYNEEDDEFLKQFDEKGNFIEIEKEELPADTEPINIKYHFRKDKDSNSEF</sequence>
<feature type="transmembrane region" description="Helical" evidence="5">
    <location>
        <begin position="114"/>
        <end position="132"/>
    </location>
</feature>
<dbReference type="EMBL" id="UOEL01000091">
    <property type="protein sequence ID" value="VAW12674.1"/>
    <property type="molecule type" value="Genomic_DNA"/>
</dbReference>
<protein>
    <recommendedName>
        <fullName evidence="6">Peptidase S54 rhomboid domain-containing protein</fullName>
    </recommendedName>
</protein>
<dbReference type="PANTHER" id="PTHR43731:SF9">
    <property type="entry name" value="SLR1461 PROTEIN"/>
    <property type="match status" value="1"/>
</dbReference>
<gene>
    <name evidence="7" type="ORF">MNBD_BACTEROID03-2256</name>
</gene>
<reference evidence="7" key="1">
    <citation type="submission" date="2018-06" db="EMBL/GenBank/DDBJ databases">
        <authorList>
            <person name="Zhirakovskaya E."/>
        </authorList>
    </citation>
    <scope>NUCLEOTIDE SEQUENCE</scope>
</reference>
<feature type="domain" description="Peptidase S54 rhomboid" evidence="6">
    <location>
        <begin position="54"/>
        <end position="183"/>
    </location>
</feature>
<feature type="transmembrane region" description="Helical" evidence="5">
    <location>
        <begin position="67"/>
        <end position="85"/>
    </location>
</feature>
<evidence type="ECO:0000259" key="6">
    <source>
        <dbReference type="Pfam" id="PF01694"/>
    </source>
</evidence>
<dbReference type="Pfam" id="PF01694">
    <property type="entry name" value="Rhomboid"/>
    <property type="match status" value="1"/>
</dbReference>
<dbReference type="GO" id="GO:0004252">
    <property type="term" value="F:serine-type endopeptidase activity"/>
    <property type="evidence" value="ECO:0007669"/>
    <property type="project" value="InterPro"/>
</dbReference>
<evidence type="ECO:0000256" key="2">
    <source>
        <dbReference type="ARBA" id="ARBA00022692"/>
    </source>
</evidence>
<dbReference type="GO" id="GO:0016020">
    <property type="term" value="C:membrane"/>
    <property type="evidence" value="ECO:0007669"/>
    <property type="project" value="UniProtKB-SubCell"/>
</dbReference>
<dbReference type="SUPFAM" id="SSF144091">
    <property type="entry name" value="Rhomboid-like"/>
    <property type="match status" value="1"/>
</dbReference>
<organism evidence="7">
    <name type="scientific">hydrothermal vent metagenome</name>
    <dbReference type="NCBI Taxonomy" id="652676"/>
    <lineage>
        <taxon>unclassified sequences</taxon>
        <taxon>metagenomes</taxon>
        <taxon>ecological metagenomes</taxon>
    </lineage>
</organism>
<dbReference type="InterPro" id="IPR050925">
    <property type="entry name" value="Rhomboid_protease_S54"/>
</dbReference>
<feature type="transmembrane region" description="Helical" evidence="5">
    <location>
        <begin position="164"/>
        <end position="183"/>
    </location>
</feature>
<evidence type="ECO:0000256" key="5">
    <source>
        <dbReference type="SAM" id="Phobius"/>
    </source>
</evidence>
<feature type="transmembrane region" description="Helical" evidence="5">
    <location>
        <begin position="92"/>
        <end position="108"/>
    </location>
</feature>
<evidence type="ECO:0000256" key="1">
    <source>
        <dbReference type="ARBA" id="ARBA00004141"/>
    </source>
</evidence>
<keyword evidence="2 5" id="KW-0812">Transmembrane</keyword>
<feature type="transmembrane region" description="Helical" evidence="5">
    <location>
        <begin position="139"/>
        <end position="158"/>
    </location>
</feature>
<evidence type="ECO:0000256" key="4">
    <source>
        <dbReference type="ARBA" id="ARBA00023136"/>
    </source>
</evidence>
<keyword evidence="4 5" id="KW-0472">Membrane</keyword>
<evidence type="ECO:0000256" key="3">
    <source>
        <dbReference type="ARBA" id="ARBA00022989"/>
    </source>
</evidence>
<comment type="subcellular location">
    <subcellularLocation>
        <location evidence="1">Membrane</location>
        <topology evidence="1">Multi-pass membrane protein</topology>
    </subcellularLocation>
</comment>
<evidence type="ECO:0000313" key="7">
    <source>
        <dbReference type="EMBL" id="VAW12674.1"/>
    </source>
</evidence>
<dbReference type="AlphaFoldDB" id="A0A3B0TVP9"/>